<feature type="domain" description="Helicase C-terminal" evidence="7">
    <location>
        <begin position="504"/>
        <end position="664"/>
    </location>
</feature>
<dbReference type="SMART" id="SM00487">
    <property type="entry name" value="DEXDc"/>
    <property type="match status" value="1"/>
</dbReference>
<dbReference type="Gene3D" id="1.20.272.40">
    <property type="match status" value="1"/>
</dbReference>
<dbReference type="InterPro" id="IPR027417">
    <property type="entry name" value="P-loop_NTPase"/>
</dbReference>
<dbReference type="PANTHER" id="PTHR12131:SF1">
    <property type="entry name" value="ATP-DEPENDENT RNA HELICASE SUPV3L1, MITOCHONDRIAL-RELATED"/>
    <property type="match status" value="1"/>
</dbReference>
<evidence type="ECO:0000313" key="9">
    <source>
        <dbReference type="Proteomes" id="UP001290455"/>
    </source>
</evidence>
<dbReference type="RefSeq" id="WP_322448167.1">
    <property type="nucleotide sequence ID" value="NZ_JAXOFX010000017.1"/>
</dbReference>
<evidence type="ECO:0000256" key="5">
    <source>
        <dbReference type="SAM" id="Coils"/>
    </source>
</evidence>
<dbReference type="Gene3D" id="3.40.50.300">
    <property type="entry name" value="P-loop containing nucleotide triphosphate hydrolases"/>
    <property type="match status" value="2"/>
</dbReference>
<dbReference type="SMART" id="SM00490">
    <property type="entry name" value="HELICc"/>
    <property type="match status" value="1"/>
</dbReference>
<dbReference type="PROSITE" id="PS51194">
    <property type="entry name" value="HELICASE_CTER"/>
    <property type="match status" value="1"/>
</dbReference>
<evidence type="ECO:0000256" key="1">
    <source>
        <dbReference type="ARBA" id="ARBA00022741"/>
    </source>
</evidence>
<protein>
    <submittedName>
        <fullName evidence="8">Helicase-related protein</fullName>
    </submittedName>
</protein>
<keyword evidence="3 8" id="KW-0347">Helicase</keyword>
<comment type="caution">
    <text evidence="8">The sequence shown here is derived from an EMBL/GenBank/DDBJ whole genome shotgun (WGS) entry which is preliminary data.</text>
</comment>
<dbReference type="EMBL" id="JAXOFX010000017">
    <property type="protein sequence ID" value="MDZ5473874.1"/>
    <property type="molecule type" value="Genomic_DNA"/>
</dbReference>
<dbReference type="InterPro" id="IPR001650">
    <property type="entry name" value="Helicase_C-like"/>
</dbReference>
<dbReference type="PROSITE" id="PS51192">
    <property type="entry name" value="HELICASE_ATP_BIND_1"/>
    <property type="match status" value="1"/>
</dbReference>
<keyword evidence="4" id="KW-0067">ATP-binding</keyword>
<dbReference type="SUPFAM" id="SSF52540">
    <property type="entry name" value="P-loop containing nucleoside triphosphate hydrolases"/>
    <property type="match status" value="1"/>
</dbReference>
<keyword evidence="1" id="KW-0547">Nucleotide-binding</keyword>
<sequence length="844" mass="99580">MTPFGEIYENAVEHTKRKLYEDVFFYLGNKEVMPTFEQYLSDRQEYIEQLWINIWLNKATNNVSRNEKKNYLRERGFEVDGVDRKVINHLFRTEIRHFQPFDMVSWLKNSPLNDREEWEDRYHNAREVTLQKEEENRLEEQRRKLQMSIESAANDIVVRNQEYFYLNIRYAVATQLAKGFANNVKYKSVDTFALEEKLVQLGQFDPDSYTTLSNFLTELTGEIHRTVYLGRRYFEYETYTFVYERLIANSLFDIVPTKLVEELEKEGHKNLSKDMIKNVVAYHITTLQHDFMKKIQEEYVSDLIKLADTTFDYHKHREIYLDDLEDRKRKIAEELAELQRKKEEEERILEDIFGREYSYYLGRTKKYILHIGETNTGKTHHALERMKQANSGLYLAPLRLLALEVYDKLNQEGTPCSLKTGEEEKINSEATHISCTVEMFHEKEFYDVVVIDEAQMITDKDRGFSWYKAITKANANEVHIIGSRNAKGMMLELLGDSDVTVHHYKRDIPLEVESKPFQISQTKKGDALICFSRRRVLETASRLQNEGYSVSMIYGSMPPETRKKQIERFINGETTVIVSTDAIGMGLNLPIRRIVFLENDKFDGSRRRLLTSQEVKQIAGRAGRKGIYNVGKVAFTSQIKVMKKLLQQEDEPVYNFAIAPTNAVFERFQKYYRDLGTFFELWDQFESPPGTKKASLSEEKELYELVQGTEIEAHLSIMDLYGFLHLPFSKKESELTQQWFETMQAIINGRELPEPVIKKGTLEALELTYKSLGLHLLFLYRLDRRTEVIYWERLRDEISDLVHERLGTDVKKMTKKCRKCRRSLPWDSDYQICDACYASRYRRF</sequence>
<evidence type="ECO:0000256" key="3">
    <source>
        <dbReference type="ARBA" id="ARBA00022806"/>
    </source>
</evidence>
<gene>
    <name evidence="8" type="ORF">SM124_19320</name>
</gene>
<dbReference type="InterPro" id="IPR055206">
    <property type="entry name" value="DEXQc_SUV3"/>
</dbReference>
<dbReference type="PANTHER" id="PTHR12131">
    <property type="entry name" value="ATP-DEPENDENT RNA AND DNA HELICASE"/>
    <property type="match status" value="1"/>
</dbReference>
<evidence type="ECO:0000256" key="4">
    <source>
        <dbReference type="ARBA" id="ARBA00022840"/>
    </source>
</evidence>
<organism evidence="8 9">
    <name type="scientific">Robertmurraya mangrovi</name>
    <dbReference type="NCBI Taxonomy" id="3098077"/>
    <lineage>
        <taxon>Bacteria</taxon>
        <taxon>Bacillati</taxon>
        <taxon>Bacillota</taxon>
        <taxon>Bacilli</taxon>
        <taxon>Bacillales</taxon>
        <taxon>Bacillaceae</taxon>
        <taxon>Robertmurraya</taxon>
    </lineage>
</organism>
<reference evidence="8 9" key="1">
    <citation type="submission" date="2023-11" db="EMBL/GenBank/DDBJ databases">
        <title>Bacillus jintuensis, isolated from a mudflat on the Beibu Gulf coast.</title>
        <authorList>
            <person name="Li M."/>
        </authorList>
    </citation>
    <scope>NUCLEOTIDE SEQUENCE [LARGE SCALE GENOMIC DNA]</scope>
    <source>
        <strain evidence="8 9">31A1R</strain>
    </source>
</reference>
<feature type="domain" description="Helicase ATP-binding" evidence="6">
    <location>
        <begin position="359"/>
        <end position="483"/>
    </location>
</feature>
<feature type="coiled-coil region" evidence="5">
    <location>
        <begin position="115"/>
        <end position="155"/>
    </location>
</feature>
<evidence type="ECO:0000256" key="2">
    <source>
        <dbReference type="ARBA" id="ARBA00022801"/>
    </source>
</evidence>
<accession>A0ABU5J388</accession>
<keyword evidence="2" id="KW-0378">Hydrolase</keyword>
<dbReference type="Pfam" id="PF22527">
    <property type="entry name" value="DEXQc_Suv3"/>
    <property type="match status" value="1"/>
</dbReference>
<proteinExistence type="predicted"/>
<feature type="coiled-coil region" evidence="5">
    <location>
        <begin position="321"/>
        <end position="355"/>
    </location>
</feature>
<keyword evidence="9" id="KW-1185">Reference proteome</keyword>
<evidence type="ECO:0000313" key="8">
    <source>
        <dbReference type="EMBL" id="MDZ5473874.1"/>
    </source>
</evidence>
<evidence type="ECO:0000259" key="7">
    <source>
        <dbReference type="PROSITE" id="PS51194"/>
    </source>
</evidence>
<dbReference type="Pfam" id="PF00271">
    <property type="entry name" value="Helicase_C"/>
    <property type="match status" value="1"/>
</dbReference>
<dbReference type="InterPro" id="IPR014001">
    <property type="entry name" value="Helicase_ATP-bd"/>
</dbReference>
<evidence type="ECO:0000259" key="6">
    <source>
        <dbReference type="PROSITE" id="PS51192"/>
    </source>
</evidence>
<keyword evidence="5" id="KW-0175">Coiled coil</keyword>
<dbReference type="Proteomes" id="UP001290455">
    <property type="component" value="Unassembled WGS sequence"/>
</dbReference>
<dbReference type="GO" id="GO:0004386">
    <property type="term" value="F:helicase activity"/>
    <property type="evidence" value="ECO:0007669"/>
    <property type="project" value="UniProtKB-KW"/>
</dbReference>
<name>A0ABU5J388_9BACI</name>
<dbReference type="InterPro" id="IPR050699">
    <property type="entry name" value="RNA-DNA_Helicase"/>
</dbReference>